<dbReference type="RefSeq" id="WP_240833274.1">
    <property type="nucleotide sequence ID" value="NZ_JAKWBL010000004.1"/>
</dbReference>
<evidence type="ECO:0000313" key="3">
    <source>
        <dbReference type="Proteomes" id="UP001202248"/>
    </source>
</evidence>
<feature type="region of interest" description="Disordered" evidence="1">
    <location>
        <begin position="26"/>
        <end position="49"/>
    </location>
</feature>
<dbReference type="Proteomes" id="UP001202248">
    <property type="component" value="Unassembled WGS sequence"/>
</dbReference>
<evidence type="ECO:0000313" key="2">
    <source>
        <dbReference type="EMBL" id="MCH5600852.1"/>
    </source>
</evidence>
<proteinExistence type="predicted"/>
<name>A0ABS9SR39_9BACT</name>
<gene>
    <name evidence="2" type="ORF">MKP09_24540</name>
</gene>
<sequence>MSYDVFNNYNGSLSNIKIAFVGTQKDQPDKGVMQDQRDNRHPAEVPLRW</sequence>
<organism evidence="2 3">
    <name type="scientific">Niabella ginsengisoli</name>
    <dbReference type="NCBI Taxonomy" id="522298"/>
    <lineage>
        <taxon>Bacteria</taxon>
        <taxon>Pseudomonadati</taxon>
        <taxon>Bacteroidota</taxon>
        <taxon>Chitinophagia</taxon>
        <taxon>Chitinophagales</taxon>
        <taxon>Chitinophagaceae</taxon>
        <taxon>Niabella</taxon>
    </lineage>
</organism>
<evidence type="ECO:0000256" key="1">
    <source>
        <dbReference type="SAM" id="MobiDB-lite"/>
    </source>
</evidence>
<reference evidence="2 3" key="1">
    <citation type="submission" date="2022-02" db="EMBL/GenBank/DDBJ databases">
        <authorList>
            <person name="Min J."/>
        </authorList>
    </citation>
    <scope>NUCLEOTIDE SEQUENCE [LARGE SCALE GENOMIC DNA]</scope>
    <source>
        <strain evidence="2 3">GR10-1</strain>
    </source>
</reference>
<accession>A0ABS9SR39</accession>
<dbReference type="EMBL" id="JAKWBL010000004">
    <property type="protein sequence ID" value="MCH5600852.1"/>
    <property type="molecule type" value="Genomic_DNA"/>
</dbReference>
<comment type="caution">
    <text evidence="2">The sequence shown here is derived from an EMBL/GenBank/DDBJ whole genome shotgun (WGS) entry which is preliminary data.</text>
</comment>
<protein>
    <submittedName>
        <fullName evidence="2">Uncharacterized protein</fullName>
    </submittedName>
</protein>
<keyword evidence="3" id="KW-1185">Reference proteome</keyword>